<dbReference type="GO" id="GO:0005524">
    <property type="term" value="F:ATP binding"/>
    <property type="evidence" value="ECO:0007669"/>
    <property type="project" value="InterPro"/>
</dbReference>
<dbReference type="Gene3D" id="2.120.10.90">
    <property type="entry name" value="DNA gyrase/topoisomerase IV, subunit A, C-terminal"/>
    <property type="match status" value="1"/>
</dbReference>
<dbReference type="InterPro" id="IPR035516">
    <property type="entry name" value="Gyrase/topoIV_suA_C"/>
</dbReference>
<dbReference type="InterPro" id="IPR006691">
    <property type="entry name" value="GyrA/parC_rep"/>
</dbReference>
<gene>
    <name evidence="1" type="ORF">ALP74_01964</name>
</gene>
<feature type="non-terminal residue" evidence="1">
    <location>
        <position position="1"/>
    </location>
</feature>
<accession>A0AB37QT43</accession>
<dbReference type="GO" id="GO:0003677">
    <property type="term" value="F:DNA binding"/>
    <property type="evidence" value="ECO:0007669"/>
    <property type="project" value="InterPro"/>
</dbReference>
<evidence type="ECO:0000313" key="2">
    <source>
        <dbReference type="Proteomes" id="UP000272613"/>
    </source>
</evidence>
<dbReference type="AlphaFoldDB" id="A0AB37QT43"/>
<dbReference type="SUPFAM" id="SSF101904">
    <property type="entry name" value="GyrA/ParC C-terminal domain-like"/>
    <property type="match status" value="1"/>
</dbReference>
<dbReference type="GO" id="GO:0003916">
    <property type="term" value="F:DNA topoisomerase activity"/>
    <property type="evidence" value="ECO:0007669"/>
    <property type="project" value="InterPro"/>
</dbReference>
<organism evidence="1 2">
    <name type="scientific">Pseudomonas coronafaciens pv. garcae</name>
    <dbReference type="NCBI Taxonomy" id="251653"/>
    <lineage>
        <taxon>Bacteria</taxon>
        <taxon>Pseudomonadati</taxon>
        <taxon>Pseudomonadota</taxon>
        <taxon>Gammaproteobacteria</taxon>
        <taxon>Pseudomonadales</taxon>
        <taxon>Pseudomonadaceae</taxon>
        <taxon>Pseudomonas</taxon>
        <taxon>Pseudomonas coronafaciens</taxon>
    </lineage>
</organism>
<reference evidence="1 2" key="1">
    <citation type="submission" date="2018-08" db="EMBL/GenBank/DDBJ databases">
        <title>Recombination of ecologically and evolutionarily significant loci maintains genetic cohesion in the Pseudomonas syringae species complex.</title>
        <authorList>
            <person name="Dillon M."/>
            <person name="Thakur S."/>
            <person name="Almeida R.N.D."/>
            <person name="Weir B.S."/>
            <person name="Guttman D.S."/>
        </authorList>
    </citation>
    <scope>NUCLEOTIDE SEQUENCE [LARGE SCALE GENOMIC DNA]</scope>
    <source>
        <strain evidence="1 2">ICMP 5019</strain>
    </source>
</reference>
<dbReference type="GO" id="GO:0006265">
    <property type="term" value="P:DNA topological change"/>
    <property type="evidence" value="ECO:0007669"/>
    <property type="project" value="InterPro"/>
</dbReference>
<dbReference type="RefSeq" id="WP_327391570.1">
    <property type="nucleotide sequence ID" value="NZ_RBSH01000050.1"/>
</dbReference>
<dbReference type="Proteomes" id="UP000272613">
    <property type="component" value="Unassembled WGS sequence"/>
</dbReference>
<proteinExistence type="predicted"/>
<dbReference type="Pfam" id="PF03989">
    <property type="entry name" value="DNA_gyraseA_C"/>
    <property type="match status" value="1"/>
</dbReference>
<dbReference type="EMBL" id="RBSH01000050">
    <property type="protein sequence ID" value="RMS05174.1"/>
    <property type="molecule type" value="Genomic_DNA"/>
</dbReference>
<evidence type="ECO:0000313" key="1">
    <source>
        <dbReference type="EMBL" id="RMS05174.1"/>
    </source>
</evidence>
<comment type="caution">
    <text evidence="1">The sequence shown here is derived from an EMBL/GenBank/DDBJ whole genome shotgun (WGS) entry which is preliminary data.</text>
</comment>
<name>A0AB37QT43_9PSED</name>
<protein>
    <submittedName>
        <fullName evidence="1">DNA gyrase subunit A</fullName>
    </submittedName>
</protein>
<sequence>DQGTLVRTRVGEVSSLGRNTQGVTLIKLASDEKLVGLERVQEPSLVEGEELEGEEVVDGLVAGVIDAGVEDAGEDLQADAAADDDEPQN</sequence>